<accession>A0A6J5M058</accession>
<gene>
    <name evidence="2" type="ORF">UFOVP400_5</name>
    <name evidence="3" type="ORF">UFOVP669_14</name>
</gene>
<proteinExistence type="predicted"/>
<reference evidence="2" key="1">
    <citation type="submission" date="2020-04" db="EMBL/GenBank/DDBJ databases">
        <authorList>
            <person name="Chiriac C."/>
            <person name="Salcher M."/>
            <person name="Ghai R."/>
            <person name="Kavagutti S V."/>
        </authorList>
    </citation>
    <scope>NUCLEOTIDE SEQUENCE</scope>
</reference>
<sequence>MADDFQGFETVNAPGAATDEFAGFEPVTGGNGLAPLSDQAGAAVEAGGRSALEMSGSVAGAALGVKAGMAAAPFMGPAAPLGPILGGVGGFVLGGQAGTMAAEGGLGLRAPEQMPADVRPGAYFGQSFGGGLPFAAAPFAIAATGLRFAESAVGRLLNSIVNTAKTQPLRFAAAELSTMTSAAGAAGTAEAVAPGQAGVRVGAEVVGGILNPTAGAIAATRYGTQIVNRVMSSISPAARETAAGKALSEIMQITGEDPQVLARLLRDPRIVGESPLTAAQITGSPALGALEQYLAKVDQQFGQVAANKARDALDVLRGQAMLLTRTGDPAALAAAQELRATYVRTIIDGRIKLAQAEALKKVGGIAKDTPEAREALSKAARESLDLAIADARKAEAELWGKVDGSRPVRIDNLQTTFDEIVGDTLPELRGKKMPKVVRDFIDRVTSPTQGQFEYDPETLSVRPMTGDVVGTNAGEMRKLRSELLAMARGASRDPDQVGMERIYNELAEAVLDDMDAAFKQSGDPAYDEARTFSREFNDTFTRSFAGKVRGEGKYGDRIAPELLLRKALATGKEAGALQMRELEEATRFMQTRGLSDDVAVNMMLDAQERMVRLAAADAIDPKTGRVNPDRVTKFIKDNATLMNRFPEIKADLQAAIKSEAGLRRLENRAKNIDAVIANQKDFGMLLGGTQDPARAAQVAVKAAGDMLLSRTLESDLVRLINTARGGAGGRAARSPQQVEDAVAGLRSAVFQAALDRSMRADGTPDLSVARQFLFSPNSVGQKSAIDVLREQGAIDPKMVQNIEDLFQRVGNIERSARPGVTVNPRQDMMDVGVATLSRMIGSTAAGTAARAAGSKTPSLVVHGAGARMAETIATKIPTQTVNKVLVEAMNDPQKMALLLTKADSPDKAAAQARQIHAWLVQSALTAGQDQRRQEQPTRFPSGARILAPRTQ</sequence>
<feature type="region of interest" description="Disordered" evidence="1">
    <location>
        <begin position="926"/>
        <end position="951"/>
    </location>
</feature>
<name>A0A6J5M058_9CAUD</name>
<evidence type="ECO:0000313" key="2">
    <source>
        <dbReference type="EMBL" id="CAB4140195.1"/>
    </source>
</evidence>
<protein>
    <submittedName>
        <fullName evidence="2">Uncharacterized protein</fullName>
    </submittedName>
</protein>
<evidence type="ECO:0000313" key="3">
    <source>
        <dbReference type="EMBL" id="CAB4155541.1"/>
    </source>
</evidence>
<dbReference type="EMBL" id="LR796626">
    <property type="protein sequence ID" value="CAB4155541.1"/>
    <property type="molecule type" value="Genomic_DNA"/>
</dbReference>
<evidence type="ECO:0000256" key="1">
    <source>
        <dbReference type="SAM" id="MobiDB-lite"/>
    </source>
</evidence>
<organism evidence="2">
    <name type="scientific">uncultured Caudovirales phage</name>
    <dbReference type="NCBI Taxonomy" id="2100421"/>
    <lineage>
        <taxon>Viruses</taxon>
        <taxon>Duplodnaviria</taxon>
        <taxon>Heunggongvirae</taxon>
        <taxon>Uroviricota</taxon>
        <taxon>Caudoviricetes</taxon>
        <taxon>Peduoviridae</taxon>
        <taxon>Maltschvirus</taxon>
        <taxon>Maltschvirus maltsch</taxon>
    </lineage>
</organism>
<dbReference type="EMBL" id="LR796370">
    <property type="protein sequence ID" value="CAB4140195.1"/>
    <property type="molecule type" value="Genomic_DNA"/>
</dbReference>